<dbReference type="PANTHER" id="PTHR46796">
    <property type="entry name" value="HTH-TYPE TRANSCRIPTIONAL ACTIVATOR RHAS-RELATED"/>
    <property type="match status" value="1"/>
</dbReference>
<dbReference type="Pfam" id="PF12833">
    <property type="entry name" value="HTH_18"/>
    <property type="match status" value="1"/>
</dbReference>
<dbReference type="GO" id="GO:0043565">
    <property type="term" value="F:sequence-specific DNA binding"/>
    <property type="evidence" value="ECO:0007669"/>
    <property type="project" value="InterPro"/>
</dbReference>
<reference evidence="5 6" key="1">
    <citation type="submission" date="2020-01" db="EMBL/GenBank/DDBJ databases">
        <title>Jiella pacifica sp. nov.</title>
        <authorList>
            <person name="Xue Z."/>
            <person name="Zhu S."/>
            <person name="Chen J."/>
            <person name="Yang J."/>
        </authorList>
    </citation>
    <scope>NUCLEOTIDE SEQUENCE [LARGE SCALE GENOMIC DNA]</scope>
    <source>
        <strain evidence="5 6">40Bstr34</strain>
    </source>
</reference>
<keyword evidence="1" id="KW-0805">Transcription regulation</keyword>
<dbReference type="InterPro" id="IPR050204">
    <property type="entry name" value="AraC_XylS_family_regulators"/>
</dbReference>
<gene>
    <name evidence="5" type="ORF">GTK09_07435</name>
</gene>
<accession>A0A6N9T5N9</accession>
<keyword evidence="3" id="KW-0804">Transcription</keyword>
<organism evidence="5 6">
    <name type="scientific">Jiella pacifica</name>
    <dbReference type="NCBI Taxonomy" id="2696469"/>
    <lineage>
        <taxon>Bacteria</taxon>
        <taxon>Pseudomonadati</taxon>
        <taxon>Pseudomonadota</taxon>
        <taxon>Alphaproteobacteria</taxon>
        <taxon>Hyphomicrobiales</taxon>
        <taxon>Aurantimonadaceae</taxon>
        <taxon>Jiella</taxon>
    </lineage>
</organism>
<dbReference type="AlphaFoldDB" id="A0A6N9T5N9"/>
<keyword evidence="2" id="KW-0238">DNA-binding</keyword>
<evidence type="ECO:0000313" key="5">
    <source>
        <dbReference type="EMBL" id="NDW04258.1"/>
    </source>
</evidence>
<evidence type="ECO:0000256" key="3">
    <source>
        <dbReference type="ARBA" id="ARBA00023163"/>
    </source>
</evidence>
<proteinExistence type="predicted"/>
<dbReference type="InterPro" id="IPR018062">
    <property type="entry name" value="HTH_AraC-typ_CS"/>
</dbReference>
<comment type="caution">
    <text evidence="5">The sequence shown here is derived from an EMBL/GenBank/DDBJ whole genome shotgun (WGS) entry which is preliminary data.</text>
</comment>
<dbReference type="Pfam" id="PF12852">
    <property type="entry name" value="Cupin_6"/>
    <property type="match status" value="1"/>
</dbReference>
<dbReference type="GO" id="GO:0003700">
    <property type="term" value="F:DNA-binding transcription factor activity"/>
    <property type="evidence" value="ECO:0007669"/>
    <property type="project" value="InterPro"/>
</dbReference>
<dbReference type="SMART" id="SM00342">
    <property type="entry name" value="HTH_ARAC"/>
    <property type="match status" value="1"/>
</dbReference>
<dbReference type="PANTHER" id="PTHR46796:SF13">
    <property type="entry name" value="HTH-TYPE TRANSCRIPTIONAL ACTIVATOR RHAS"/>
    <property type="match status" value="1"/>
</dbReference>
<dbReference type="EMBL" id="JAAAMG010000004">
    <property type="protein sequence ID" value="NDW04258.1"/>
    <property type="molecule type" value="Genomic_DNA"/>
</dbReference>
<dbReference type="InterPro" id="IPR009057">
    <property type="entry name" value="Homeodomain-like_sf"/>
</dbReference>
<dbReference type="PROSITE" id="PS01124">
    <property type="entry name" value="HTH_ARAC_FAMILY_2"/>
    <property type="match status" value="1"/>
</dbReference>
<name>A0A6N9T5N9_9HYPH</name>
<evidence type="ECO:0000256" key="2">
    <source>
        <dbReference type="ARBA" id="ARBA00023125"/>
    </source>
</evidence>
<dbReference type="PROSITE" id="PS00041">
    <property type="entry name" value="HTH_ARAC_FAMILY_1"/>
    <property type="match status" value="1"/>
</dbReference>
<feature type="domain" description="HTH araC/xylS-type" evidence="4">
    <location>
        <begin position="201"/>
        <end position="298"/>
    </location>
</feature>
<evidence type="ECO:0000313" key="6">
    <source>
        <dbReference type="Proteomes" id="UP000469011"/>
    </source>
</evidence>
<dbReference type="InterPro" id="IPR032783">
    <property type="entry name" value="AraC_lig"/>
</dbReference>
<dbReference type="Proteomes" id="UP000469011">
    <property type="component" value="Unassembled WGS sequence"/>
</dbReference>
<keyword evidence="6" id="KW-1185">Reference proteome</keyword>
<dbReference type="Gene3D" id="1.10.10.60">
    <property type="entry name" value="Homeodomain-like"/>
    <property type="match status" value="1"/>
</dbReference>
<dbReference type="SUPFAM" id="SSF46689">
    <property type="entry name" value="Homeodomain-like"/>
    <property type="match status" value="2"/>
</dbReference>
<evidence type="ECO:0000256" key="1">
    <source>
        <dbReference type="ARBA" id="ARBA00023015"/>
    </source>
</evidence>
<evidence type="ECO:0000259" key="4">
    <source>
        <dbReference type="PROSITE" id="PS01124"/>
    </source>
</evidence>
<dbReference type="InterPro" id="IPR018060">
    <property type="entry name" value="HTH_AraC"/>
</dbReference>
<protein>
    <submittedName>
        <fullName evidence="5">Helix-turn-helix domain-containing protein</fullName>
    </submittedName>
</protein>
<sequence>MSDPFSDVLSLLGTRGVRGTSLDASGSWALSFDGRARLKFVAITRGRCWLILDDRPPVEMEEGDVVLLSNTRYAVASDPAIAPVDGMALYAAPGQDAACLGEGTETAMVGGGSAFASGGGAFVLDALPPLLRIERDTPSAEAVARTLASLRAEVTHAGIGSTIVAERLAEILVVEAVRAYVAAGPHDAVGWIAALSDPCLCRAIGLMHRDVTRRWTTPLLASEVGMSRSAFAQRFRERVGRPPMDYLTLWRMVLARHELAAGASVSAVAAAVGYGSESAFAHAFKRTLGHTPRARDKTVRYPDSPP</sequence>
<dbReference type="RefSeq" id="WP_163462345.1">
    <property type="nucleotide sequence ID" value="NZ_JAAAMG010000004.1"/>
</dbReference>